<feature type="binding site" evidence="4">
    <location>
        <position position="114"/>
    </location>
    <ligand>
        <name>Zn(2+)</name>
        <dbReference type="ChEBI" id="CHEBI:29105"/>
    </ligand>
</feature>
<dbReference type="PANTHER" id="PTHR11085:SF4">
    <property type="entry name" value="NAD-DEPENDENT PROTEIN DEACYLASE"/>
    <property type="match status" value="1"/>
</dbReference>
<dbReference type="PROSITE" id="PS50305">
    <property type="entry name" value="SIRTUIN"/>
    <property type="match status" value="1"/>
</dbReference>
<dbReference type="EC" id="2.3.1.286" evidence="1"/>
<feature type="binding site" evidence="4">
    <location>
        <position position="138"/>
    </location>
    <ligand>
        <name>Zn(2+)</name>
        <dbReference type="ChEBI" id="CHEBI:29105"/>
    </ligand>
</feature>
<dbReference type="RefSeq" id="WP_129010565.1">
    <property type="nucleotide sequence ID" value="NZ_CP053835.1"/>
</dbReference>
<dbReference type="GO" id="GO:0017136">
    <property type="term" value="F:histone deacetylase activity, NAD-dependent"/>
    <property type="evidence" value="ECO:0007669"/>
    <property type="project" value="TreeGrafter"/>
</dbReference>
<dbReference type="Pfam" id="PF02146">
    <property type="entry name" value="SIR2"/>
    <property type="match status" value="1"/>
</dbReference>
<dbReference type="InterPro" id="IPR003000">
    <property type="entry name" value="Sirtuin"/>
</dbReference>
<evidence type="ECO:0000256" key="2">
    <source>
        <dbReference type="ARBA" id="ARBA00022679"/>
    </source>
</evidence>
<name>A0AAE7BEG4_9BACT</name>
<dbReference type="Proteomes" id="UP000503313">
    <property type="component" value="Chromosome"/>
</dbReference>
<keyword evidence="4" id="KW-0479">Metal-binding</keyword>
<evidence type="ECO:0000256" key="4">
    <source>
        <dbReference type="PROSITE-ProRule" id="PRU00236"/>
    </source>
</evidence>
<feature type="binding site" evidence="4">
    <location>
        <position position="135"/>
    </location>
    <ligand>
        <name>Zn(2+)</name>
        <dbReference type="ChEBI" id="CHEBI:29105"/>
    </ligand>
</feature>
<gene>
    <name evidence="6" type="primary">npdA</name>
    <name evidence="6" type="ORF">ADFLV_1784</name>
</gene>
<keyword evidence="7" id="KW-1185">Reference proteome</keyword>
<organism evidence="6 7">
    <name type="scientific">Arcobacter defluvii</name>
    <dbReference type="NCBI Taxonomy" id="873191"/>
    <lineage>
        <taxon>Bacteria</taxon>
        <taxon>Pseudomonadati</taxon>
        <taxon>Campylobacterota</taxon>
        <taxon>Epsilonproteobacteria</taxon>
        <taxon>Campylobacterales</taxon>
        <taxon>Arcobacteraceae</taxon>
        <taxon>Arcobacter</taxon>
    </lineage>
</organism>
<proteinExistence type="predicted"/>
<dbReference type="GO" id="GO:0046872">
    <property type="term" value="F:metal ion binding"/>
    <property type="evidence" value="ECO:0007669"/>
    <property type="project" value="UniProtKB-KW"/>
</dbReference>
<evidence type="ECO:0000313" key="7">
    <source>
        <dbReference type="Proteomes" id="UP000503313"/>
    </source>
</evidence>
<dbReference type="InterPro" id="IPR050134">
    <property type="entry name" value="NAD-dep_sirtuin_deacylases"/>
</dbReference>
<dbReference type="KEGG" id="adz:ADFLV_1784"/>
<sequence length="235" mass="26728">MAKVIILSGAGISAESGISTFRDSGGLWENHKIEDVCMLGCLEKNRVATLNFYDSRRVELKDKEPNHAHKVIANLKEKYKDKIAVITQNVDDMFEKAGCVDVLHLHGFLKEVKCESCENIVDISYEKQLDNFKVCPKCDNFLRPNIVFFGEMAPKYQDMFMEFNDCEVLVVIGTSGAVINTDMFLNPDIKLSILNNIEPSDYLMEELYTKVLHKEATKAIDEIAFDIEEFLRNGK</sequence>
<feature type="domain" description="Deacetylase sirtuin-type" evidence="5">
    <location>
        <begin position="1"/>
        <end position="235"/>
    </location>
</feature>
<evidence type="ECO:0000313" key="6">
    <source>
        <dbReference type="EMBL" id="QKF77801.1"/>
    </source>
</evidence>
<reference evidence="6 7" key="1">
    <citation type="submission" date="2020-05" db="EMBL/GenBank/DDBJ databases">
        <title>Complete genome sequencing of Campylobacter and Arcobacter type strains.</title>
        <authorList>
            <person name="Miller W.G."/>
            <person name="Yee E."/>
        </authorList>
    </citation>
    <scope>NUCLEOTIDE SEQUENCE [LARGE SCALE GENOMIC DNA]</scope>
    <source>
        <strain evidence="6 7">LMG 25694</strain>
    </source>
</reference>
<dbReference type="SUPFAM" id="SSF52467">
    <property type="entry name" value="DHS-like NAD/FAD-binding domain"/>
    <property type="match status" value="1"/>
</dbReference>
<evidence type="ECO:0000256" key="1">
    <source>
        <dbReference type="ARBA" id="ARBA00012928"/>
    </source>
</evidence>
<feature type="binding site" evidence="4">
    <location>
        <position position="117"/>
    </location>
    <ligand>
        <name>Zn(2+)</name>
        <dbReference type="ChEBI" id="CHEBI:29105"/>
    </ligand>
</feature>
<dbReference type="Gene3D" id="3.40.50.1220">
    <property type="entry name" value="TPP-binding domain"/>
    <property type="match status" value="1"/>
</dbReference>
<keyword evidence="4" id="KW-0862">Zinc</keyword>
<protein>
    <recommendedName>
        <fullName evidence="1">protein acetyllysine N-acetyltransferase</fullName>
        <ecNumber evidence="1">2.3.1.286</ecNumber>
    </recommendedName>
</protein>
<dbReference type="InterPro" id="IPR029035">
    <property type="entry name" value="DHS-like_NAD/FAD-binding_dom"/>
</dbReference>
<accession>A0AAE7BEG4</accession>
<dbReference type="EMBL" id="CP053835">
    <property type="protein sequence ID" value="QKF77801.1"/>
    <property type="molecule type" value="Genomic_DNA"/>
</dbReference>
<dbReference type="GO" id="GO:0070403">
    <property type="term" value="F:NAD+ binding"/>
    <property type="evidence" value="ECO:0007669"/>
    <property type="project" value="InterPro"/>
</dbReference>
<dbReference type="InterPro" id="IPR026590">
    <property type="entry name" value="Ssirtuin_cat_dom"/>
</dbReference>
<dbReference type="PANTHER" id="PTHR11085">
    <property type="entry name" value="NAD-DEPENDENT PROTEIN DEACYLASE SIRTUIN-5, MITOCHONDRIAL-RELATED"/>
    <property type="match status" value="1"/>
</dbReference>
<evidence type="ECO:0000259" key="5">
    <source>
        <dbReference type="PROSITE" id="PS50305"/>
    </source>
</evidence>
<feature type="active site" description="Proton acceptor" evidence="4">
    <location>
        <position position="106"/>
    </location>
</feature>
<keyword evidence="2" id="KW-0808">Transferase</keyword>
<dbReference type="AlphaFoldDB" id="A0AAE7BEG4"/>
<evidence type="ECO:0000256" key="3">
    <source>
        <dbReference type="ARBA" id="ARBA00023027"/>
    </source>
</evidence>
<dbReference type="Gene3D" id="3.30.1600.10">
    <property type="entry name" value="SIR2/SIRT2 'Small Domain"/>
    <property type="match status" value="1"/>
</dbReference>
<keyword evidence="3" id="KW-0520">NAD</keyword>
<dbReference type="InterPro" id="IPR026591">
    <property type="entry name" value="Sirtuin_cat_small_dom_sf"/>
</dbReference>